<proteinExistence type="predicted"/>
<evidence type="ECO:0000256" key="3">
    <source>
        <dbReference type="ARBA" id="ARBA00022729"/>
    </source>
</evidence>
<gene>
    <name evidence="7" type="ORF">FOT42_012005</name>
</gene>
<keyword evidence="3" id="KW-0732">Signal</keyword>
<dbReference type="InterPro" id="IPR013517">
    <property type="entry name" value="FG-GAP"/>
</dbReference>
<evidence type="ECO:0000256" key="2">
    <source>
        <dbReference type="ARBA" id="ARBA00022723"/>
    </source>
</evidence>
<feature type="domain" description="Cytochrome c" evidence="6">
    <location>
        <begin position="18"/>
        <end position="109"/>
    </location>
</feature>
<dbReference type="OrthoDB" id="1391917at2"/>
<sequence>MRLQFLLLCLIVVSCAKPTQNRGERLYASHCASCHTAPRIDHLTKELWENSILPEMGARMGIKDPNYDPYKGYTHAEQFDIKQAGIYSPIPTISQEDWIKLKDYILANAPDGLPVIPKNPSIQTLEQFEFKSISIDSVPGAAISFLGYDEGSQNILIGNLDGSVNTFDYLQGTSQNIFRAQSAVTAFNPTDLGDIVTAVGILNPSQQKEGALLLRNEVATDTLIAGLHRPVHSLVHDFNKDGQLEIVVCEFGHLTGELSLLQKDSNGIYQKKVLIQSPGSMRSIVRDLDGDGKDDIVFMKAQGDEAIMVLYQKDDMTFSADMLLRFSPVLGTSWFEMVDFDGDGDEDIITVHGDNADKTQILKPYHGLRIHLNNGDNEYEESFFYPMYGATRSETFDYDGDGDLDIALVSTFPDYADRPVKSFVYLENAGGDGFDFTERILPKQIDGKWFLMKAADVDADGDQDIILSTFTYYFTPIPKDLSQKWSESLTDLMVLENTLK</sequence>
<dbReference type="SUPFAM" id="SSF46626">
    <property type="entry name" value="Cytochrome c"/>
    <property type="match status" value="1"/>
</dbReference>
<dbReference type="PROSITE" id="PS51007">
    <property type="entry name" value="CYTC"/>
    <property type="match status" value="1"/>
</dbReference>
<dbReference type="InterPro" id="IPR009056">
    <property type="entry name" value="Cyt_c-like_dom"/>
</dbReference>
<dbReference type="PROSITE" id="PS51257">
    <property type="entry name" value="PROKAR_LIPOPROTEIN"/>
    <property type="match status" value="1"/>
</dbReference>
<dbReference type="Gene3D" id="2.130.10.130">
    <property type="entry name" value="Integrin alpha, N-terminal"/>
    <property type="match status" value="1"/>
</dbReference>
<dbReference type="InterPro" id="IPR028994">
    <property type="entry name" value="Integrin_alpha_N"/>
</dbReference>
<reference evidence="7" key="1">
    <citation type="submission" date="2019-10" db="EMBL/GenBank/DDBJ databases">
        <title>Muricauda hadale sp. nov., a piezophilic bacterium isolated from hadopelagic water of the Mariana Trench.</title>
        <authorList>
            <person name="Wei Y."/>
        </authorList>
    </citation>
    <scope>NUCLEOTIDE SEQUENCE [LARGE SCALE GENOMIC DNA]</scope>
    <source>
        <strain evidence="7">MT-229</strain>
    </source>
</reference>
<dbReference type="RefSeq" id="WP_151890805.1">
    <property type="nucleotide sequence ID" value="NZ_VNIK02000007.1"/>
</dbReference>
<dbReference type="Pfam" id="PF13517">
    <property type="entry name" value="FG-GAP_3"/>
    <property type="match status" value="2"/>
</dbReference>
<keyword evidence="4 5" id="KW-0408">Iron</keyword>
<dbReference type="AlphaFoldDB" id="A0A5N5IQN9"/>
<dbReference type="EMBL" id="VNIK02000007">
    <property type="protein sequence ID" value="KAB5487668.1"/>
    <property type="molecule type" value="Genomic_DNA"/>
</dbReference>
<name>A0A5N5IQN9_9FLAO</name>
<evidence type="ECO:0000256" key="5">
    <source>
        <dbReference type="PROSITE-ProRule" id="PRU00433"/>
    </source>
</evidence>
<evidence type="ECO:0000256" key="4">
    <source>
        <dbReference type="ARBA" id="ARBA00023004"/>
    </source>
</evidence>
<keyword evidence="1 5" id="KW-0349">Heme</keyword>
<evidence type="ECO:0000256" key="1">
    <source>
        <dbReference type="ARBA" id="ARBA00022617"/>
    </source>
</evidence>
<comment type="caution">
    <text evidence="7">The sequence shown here is derived from an EMBL/GenBank/DDBJ whole genome shotgun (WGS) entry which is preliminary data.</text>
</comment>
<evidence type="ECO:0000313" key="8">
    <source>
        <dbReference type="Proteomes" id="UP000319204"/>
    </source>
</evidence>
<dbReference type="GO" id="GO:0020037">
    <property type="term" value="F:heme binding"/>
    <property type="evidence" value="ECO:0007669"/>
    <property type="project" value="InterPro"/>
</dbReference>
<keyword evidence="2 5" id="KW-0479">Metal-binding</keyword>
<evidence type="ECO:0000313" key="7">
    <source>
        <dbReference type="EMBL" id="KAB5487668.1"/>
    </source>
</evidence>
<evidence type="ECO:0000259" key="6">
    <source>
        <dbReference type="PROSITE" id="PS51007"/>
    </source>
</evidence>
<accession>A0A5N5IQN9</accession>
<dbReference type="GO" id="GO:0009055">
    <property type="term" value="F:electron transfer activity"/>
    <property type="evidence" value="ECO:0007669"/>
    <property type="project" value="InterPro"/>
</dbReference>
<dbReference type="PANTHER" id="PTHR46580:SF4">
    <property type="entry name" value="ATP_GTP-BINDING PROTEIN"/>
    <property type="match status" value="1"/>
</dbReference>
<dbReference type="Proteomes" id="UP000319204">
    <property type="component" value="Unassembled WGS sequence"/>
</dbReference>
<dbReference type="GO" id="GO:0046872">
    <property type="term" value="F:metal ion binding"/>
    <property type="evidence" value="ECO:0007669"/>
    <property type="project" value="UniProtKB-KW"/>
</dbReference>
<protein>
    <recommendedName>
        <fullName evidence="6">Cytochrome c domain-containing protein</fullName>
    </recommendedName>
</protein>
<keyword evidence="8" id="KW-1185">Reference proteome</keyword>
<dbReference type="PANTHER" id="PTHR46580">
    <property type="entry name" value="SENSOR KINASE-RELATED"/>
    <property type="match status" value="1"/>
</dbReference>
<dbReference type="InterPro" id="IPR036909">
    <property type="entry name" value="Cyt_c-like_dom_sf"/>
</dbReference>
<organism evidence="7 8">
    <name type="scientific">Flagellimonas hadalis</name>
    <dbReference type="NCBI Taxonomy" id="2597517"/>
    <lineage>
        <taxon>Bacteria</taxon>
        <taxon>Pseudomonadati</taxon>
        <taxon>Bacteroidota</taxon>
        <taxon>Flavobacteriia</taxon>
        <taxon>Flavobacteriales</taxon>
        <taxon>Flavobacteriaceae</taxon>
        <taxon>Flagellimonas</taxon>
    </lineage>
</organism>
<dbReference type="SUPFAM" id="SSF69318">
    <property type="entry name" value="Integrin alpha N-terminal domain"/>
    <property type="match status" value="1"/>
</dbReference>